<gene>
    <name evidence="2" type="ordered locus">SGRA_0194</name>
</gene>
<keyword evidence="1" id="KW-0732">Signal</keyword>
<evidence type="ECO:0000313" key="2">
    <source>
        <dbReference type="EMBL" id="AFC22935.1"/>
    </source>
</evidence>
<organism evidence="2 3">
    <name type="scientific">Saprospira grandis (strain Lewin)</name>
    <dbReference type="NCBI Taxonomy" id="984262"/>
    <lineage>
        <taxon>Bacteria</taxon>
        <taxon>Pseudomonadati</taxon>
        <taxon>Bacteroidota</taxon>
        <taxon>Saprospiria</taxon>
        <taxon>Saprospirales</taxon>
        <taxon>Saprospiraceae</taxon>
        <taxon>Saprospira</taxon>
    </lineage>
</organism>
<protein>
    <recommendedName>
        <fullName evidence="4">Auto-transporter adhesin head GIN domain-containing protein</fullName>
    </recommendedName>
</protein>
<accession>H6L563</accession>
<feature type="signal peptide" evidence="1">
    <location>
        <begin position="1"/>
        <end position="22"/>
    </location>
</feature>
<dbReference type="OrthoDB" id="1492211at2"/>
<sequence>MKRIFYKLMIVFCLFASSALHAQASKIIHQSMTLDGAQTININVVGAKVEVKPSQGHRLMIETKIEIAVPSPRLLDFIVNQGRYNLVKEIDLATNELTVSSKKTNNVLMVKGKECMETLSYIFYVPEAVKFANNSTIQDLSTE</sequence>
<feature type="chain" id="PRO_5003603963" description="Auto-transporter adhesin head GIN domain-containing protein" evidence="1">
    <location>
        <begin position="23"/>
        <end position="143"/>
    </location>
</feature>
<dbReference type="HOGENOM" id="CLU_1804848_0_0_10"/>
<name>H6L563_SAPGL</name>
<dbReference type="Proteomes" id="UP000007519">
    <property type="component" value="Chromosome"/>
</dbReference>
<dbReference type="AlphaFoldDB" id="H6L563"/>
<dbReference type="KEGG" id="sgn:SGRA_0194"/>
<proteinExistence type="predicted"/>
<dbReference type="EMBL" id="CP002831">
    <property type="protein sequence ID" value="AFC22935.1"/>
    <property type="molecule type" value="Genomic_DNA"/>
</dbReference>
<keyword evidence="3" id="KW-1185">Reference proteome</keyword>
<reference evidence="2 3" key="1">
    <citation type="journal article" date="2012" name="Stand. Genomic Sci.">
        <title>Complete genome sequencing and analysis of Saprospira grandis str. Lewin, a predatory marine bacterium.</title>
        <authorList>
            <person name="Saw J.H."/>
            <person name="Yuryev A."/>
            <person name="Kanbe M."/>
            <person name="Hou S."/>
            <person name="Young A.G."/>
            <person name="Aizawa S."/>
            <person name="Alam M."/>
        </authorList>
    </citation>
    <scope>NUCLEOTIDE SEQUENCE [LARGE SCALE GENOMIC DNA]</scope>
    <source>
        <strain evidence="2 3">Lewin</strain>
    </source>
</reference>
<dbReference type="STRING" id="984262.SGRA_0194"/>
<evidence type="ECO:0000256" key="1">
    <source>
        <dbReference type="SAM" id="SignalP"/>
    </source>
</evidence>
<evidence type="ECO:0000313" key="3">
    <source>
        <dbReference type="Proteomes" id="UP000007519"/>
    </source>
</evidence>
<evidence type="ECO:0008006" key="4">
    <source>
        <dbReference type="Google" id="ProtNLM"/>
    </source>
</evidence>
<dbReference type="RefSeq" id="WP_014373185.1">
    <property type="nucleotide sequence ID" value="NC_016940.1"/>
</dbReference>